<evidence type="ECO:0000256" key="10">
    <source>
        <dbReference type="ARBA" id="ARBA00023006"/>
    </source>
</evidence>
<dbReference type="EMBL" id="CP144101">
    <property type="protein sequence ID" value="WWC88285.1"/>
    <property type="molecule type" value="Genomic_DNA"/>
</dbReference>
<feature type="region of interest" description="Disordered" evidence="20">
    <location>
        <begin position="1043"/>
        <end position="1090"/>
    </location>
</feature>
<dbReference type="GO" id="GO:0000422">
    <property type="term" value="P:autophagy of mitochondrion"/>
    <property type="evidence" value="ECO:0007669"/>
    <property type="project" value="TreeGrafter"/>
</dbReference>
<dbReference type="GO" id="GO:0030659">
    <property type="term" value="C:cytoplasmic vesicle membrane"/>
    <property type="evidence" value="ECO:0007669"/>
    <property type="project" value="UniProtKB-SubCell"/>
</dbReference>
<evidence type="ECO:0000256" key="8">
    <source>
        <dbReference type="ARBA" id="ARBA00022692"/>
    </source>
</evidence>
<keyword evidence="22" id="KW-1185">Reference proteome</keyword>
<feature type="compositionally biased region" description="Low complexity" evidence="20">
    <location>
        <begin position="140"/>
        <end position="174"/>
    </location>
</feature>
<dbReference type="Pfam" id="PF04109">
    <property type="entry name" value="ATG9"/>
    <property type="match status" value="1"/>
</dbReference>
<evidence type="ECO:0000256" key="13">
    <source>
        <dbReference type="ARBA" id="ARBA00023136"/>
    </source>
</evidence>
<feature type="region of interest" description="Disordered" evidence="20">
    <location>
        <begin position="943"/>
        <end position="966"/>
    </location>
</feature>
<keyword evidence="7 19" id="KW-0813">Transport</keyword>
<evidence type="ECO:0000256" key="12">
    <source>
        <dbReference type="ARBA" id="ARBA00023055"/>
    </source>
</evidence>
<dbReference type="GeneID" id="91093862"/>
<comment type="similarity">
    <text evidence="5 19">Belongs to the ATG9 family.</text>
</comment>
<evidence type="ECO:0000256" key="17">
    <source>
        <dbReference type="ARBA" id="ARBA00024621"/>
    </source>
</evidence>
<dbReference type="RefSeq" id="XP_066075048.1">
    <property type="nucleotide sequence ID" value="XM_066218951.1"/>
</dbReference>
<comment type="catalytic activity">
    <reaction evidence="16">
        <text>a 1,2-diacyl-sn-glycero-3-phosphoethanolamine(in) = a 1,2-diacyl-sn-glycero-3-phosphoethanolamine(out)</text>
        <dbReference type="Rhea" id="RHEA:38895"/>
        <dbReference type="ChEBI" id="CHEBI:64612"/>
    </reaction>
</comment>
<dbReference type="GO" id="GO:0034045">
    <property type="term" value="C:phagophore assembly site membrane"/>
    <property type="evidence" value="ECO:0007669"/>
    <property type="project" value="UniProtKB-SubCell"/>
</dbReference>
<gene>
    <name evidence="21" type="ORF">L201_003192</name>
</gene>
<evidence type="ECO:0000256" key="2">
    <source>
        <dbReference type="ARBA" id="ARBA00004477"/>
    </source>
</evidence>
<protein>
    <recommendedName>
        <fullName evidence="6 19">Autophagy-related protein 9</fullName>
    </recommendedName>
</protein>
<feature type="transmembrane region" description="Helical" evidence="19">
    <location>
        <begin position="702"/>
        <end position="720"/>
    </location>
</feature>
<dbReference type="GO" id="GO:0006869">
    <property type="term" value="P:lipid transport"/>
    <property type="evidence" value="ECO:0007669"/>
    <property type="project" value="UniProtKB-KW"/>
</dbReference>
<feature type="region of interest" description="Disordered" evidence="20">
    <location>
        <begin position="22"/>
        <end position="310"/>
    </location>
</feature>
<comment type="catalytic activity">
    <reaction evidence="18">
        <text>a 1,2-diacyl-sn-glycero-3-phosphocholine(in) = a 1,2-diacyl-sn-glycero-3-phosphocholine(out)</text>
        <dbReference type="Rhea" id="RHEA:38571"/>
        <dbReference type="ChEBI" id="CHEBI:57643"/>
    </reaction>
</comment>
<dbReference type="Proteomes" id="UP001355207">
    <property type="component" value="Chromosome 4"/>
</dbReference>
<evidence type="ECO:0000256" key="14">
    <source>
        <dbReference type="ARBA" id="ARBA00023329"/>
    </source>
</evidence>
<evidence type="ECO:0000256" key="20">
    <source>
        <dbReference type="SAM" id="MobiDB-lite"/>
    </source>
</evidence>
<evidence type="ECO:0000256" key="5">
    <source>
        <dbReference type="ARBA" id="ARBA00006185"/>
    </source>
</evidence>
<keyword evidence="9 19" id="KW-1133">Transmembrane helix</keyword>
<comment type="catalytic activity">
    <reaction evidence="15">
        <text>a 1,2-diacyl-sn-glycero-3-phospho-L-serine(in) = a 1,2-diacyl-sn-glycero-3-phospho-L-serine(out)</text>
        <dbReference type="Rhea" id="RHEA:38663"/>
        <dbReference type="ChEBI" id="CHEBI:57262"/>
    </reaction>
</comment>
<feature type="region of interest" description="Disordered" evidence="20">
    <location>
        <begin position="876"/>
        <end position="903"/>
    </location>
</feature>
<dbReference type="GO" id="GO:0005789">
    <property type="term" value="C:endoplasmic reticulum membrane"/>
    <property type="evidence" value="ECO:0007669"/>
    <property type="project" value="UniProtKB-SubCell"/>
</dbReference>
<feature type="compositionally biased region" description="Low complexity" evidence="20">
    <location>
        <begin position="222"/>
        <end position="244"/>
    </location>
</feature>
<feature type="transmembrane region" description="Helical" evidence="19">
    <location>
        <begin position="802"/>
        <end position="825"/>
    </location>
</feature>
<keyword evidence="14" id="KW-0968">Cytoplasmic vesicle</keyword>
<feature type="compositionally biased region" description="Polar residues" evidence="20">
    <location>
        <begin position="182"/>
        <end position="196"/>
    </location>
</feature>
<dbReference type="AlphaFoldDB" id="A0AAX4JSC2"/>
<keyword evidence="8 19" id="KW-0812">Transmembrane</keyword>
<evidence type="ECO:0000256" key="18">
    <source>
        <dbReference type="ARBA" id="ARBA00024631"/>
    </source>
</evidence>
<dbReference type="GO" id="GO:0034497">
    <property type="term" value="P:protein localization to phagophore assembly site"/>
    <property type="evidence" value="ECO:0007669"/>
    <property type="project" value="TreeGrafter"/>
</dbReference>
<evidence type="ECO:0000256" key="7">
    <source>
        <dbReference type="ARBA" id="ARBA00022448"/>
    </source>
</evidence>
<sequence>MASSNLPNHSNPLLNLINPYSSVARSTYPDPDSPSTMLLRELQGGDESTVNHHDDDDERDPGERMSPTPTMNDRRGITHVISTSSSSSDDEEAPPRSLIFGEQPTLVQGERTPKSPPSNIPYKSSIPPSIGEHATPIPRASSPGPFNNPNAPSSSSTASESQSQSRSTSPGPSTISIYASGMENTNINNLGESSQAGAGIPRIASTSPGISDKKSLPTFREPPNVSSRPTPPRRTSSNRKSPSRLASGSGYLDPNLPSPSNLNKGKGKSKGKSRDKGGRKYHSLSAQEENEEDEEADNRGHHNGLDGRKDRLAKTGLNNYEKALWKWVNVEDLDRFLQEVYDYYKGKGIWCIALARALNLLTTFFVIAFSTFLTSCIDYKRLWSEASGPDSIARLDDVLIEKCITRASFPHMLFIVIVTAFFIFQLSSFVLSLPKLFEMYRFYTYLLGIPDADMQTLPWPEIVRLIGEIRNHNPVTSLSNGQATALADMVDEADQATYKKLDAHDVANRILRQENYLIALFNKDLLDLRVRLPVPHYLDHLVPPSVLAPTTGSLPSHTAQQDRKFIAFGANTLTKALEWNLRFCLMGYLFDTRGQVKKEFVRERRRKDLVIGLRRRFIFMGVLNAIFAPFIVLYLIVYSFFRYFEEYHKNPSSIGGRQYTPYAQWKFREFNELPHLFERRLDRSYPIAKEFIDQFPKERTALIMRFVAFVAGSFAAVLLLASVIDPDLFLHFEITPHRTVLFYLGLFGGVLAVARGMVPEENMVFDPEERMREVVRFTHYLPAEWKGRLHSQMVHQSFGQLFALKITIFFTELLSVILTPFVLFFSLPPCAGAIIDFFREFTVHVDGVGYVCSFAVFDFRRSGSYPKAVDEINATQEDNTQHNDRLTNANIAQNATTKRWREKGNEKMESSVLHFKATHPDWQPSDPSASLFLDRLVGQHQYQNDLRSPLRSPRRNRFPDHSNNGGASLVGGRGLGLGIGYGAGAGLGLAGMDEKTLNQRKGEYERAWDRSSHLIKSKQHNNHNSHYNRDIIQEEERDEIDNNAEDDLDGWNDQSKKEQFKNGNANREGRTEEGWKDDGMRGILQQVLGR</sequence>
<dbReference type="GO" id="GO:0061709">
    <property type="term" value="P:reticulophagy"/>
    <property type="evidence" value="ECO:0007669"/>
    <property type="project" value="TreeGrafter"/>
</dbReference>
<dbReference type="PANTHER" id="PTHR13038:SF10">
    <property type="entry name" value="AUTOPHAGY-RELATED PROTEIN 9"/>
    <property type="match status" value="1"/>
</dbReference>
<dbReference type="GO" id="GO:0034727">
    <property type="term" value="P:piecemeal microautophagy of the nucleus"/>
    <property type="evidence" value="ECO:0007669"/>
    <property type="project" value="TreeGrafter"/>
</dbReference>
<evidence type="ECO:0000256" key="1">
    <source>
        <dbReference type="ARBA" id="ARBA00004439"/>
    </source>
</evidence>
<evidence type="ECO:0000256" key="11">
    <source>
        <dbReference type="ARBA" id="ARBA00023034"/>
    </source>
</evidence>
<evidence type="ECO:0000256" key="15">
    <source>
        <dbReference type="ARBA" id="ARBA00024479"/>
    </source>
</evidence>
<comment type="function">
    <text evidence="19">Phospholipid scramblase involved in autophagy. Cycles between the preautophagosomal structure/phagophore assembly site (PAS) and the cytoplasmic vesicle pool and supplies membrane for the growing autophagosome. Lipid scramblase activity plays a key role in preautophagosomal structure/phagophore assembly by distributing the phospholipids that arrive through ATG2 from the cytoplasmic to the luminal leaflet of the bilayer, thereby driving autophagosomal membrane expansion.</text>
</comment>
<keyword evidence="12 19" id="KW-0445">Lipid transport</keyword>
<name>A0AAX4JSC2_9TREE</name>
<keyword evidence="13 19" id="KW-0472">Membrane</keyword>
<evidence type="ECO:0000256" key="19">
    <source>
        <dbReference type="RuleBase" id="RU364027"/>
    </source>
</evidence>
<dbReference type="GO" id="GO:0005776">
    <property type="term" value="C:autophagosome"/>
    <property type="evidence" value="ECO:0007669"/>
    <property type="project" value="TreeGrafter"/>
</dbReference>
<evidence type="ECO:0000256" key="16">
    <source>
        <dbReference type="ARBA" id="ARBA00024615"/>
    </source>
</evidence>
<evidence type="ECO:0000256" key="3">
    <source>
        <dbReference type="ARBA" id="ARBA00004511"/>
    </source>
</evidence>
<feature type="compositionally biased region" description="Basic and acidic residues" evidence="20">
    <location>
        <begin position="297"/>
        <end position="310"/>
    </location>
</feature>
<evidence type="ECO:0000313" key="22">
    <source>
        <dbReference type="Proteomes" id="UP001355207"/>
    </source>
</evidence>
<dbReference type="PANTHER" id="PTHR13038">
    <property type="entry name" value="APG9 AUTOPHAGY 9"/>
    <property type="match status" value="1"/>
</dbReference>
<accession>A0AAX4JSC2</accession>
<proteinExistence type="inferred from homology"/>
<feature type="compositionally biased region" description="Basic and acidic residues" evidence="20">
    <location>
        <begin position="1067"/>
        <end position="1080"/>
    </location>
</feature>
<dbReference type="GO" id="GO:0000139">
    <property type="term" value="C:Golgi membrane"/>
    <property type="evidence" value="ECO:0007669"/>
    <property type="project" value="UniProtKB-SubCell"/>
</dbReference>
<dbReference type="InterPro" id="IPR007241">
    <property type="entry name" value="Autophagy-rel_prot_9"/>
</dbReference>
<comment type="catalytic activity">
    <reaction evidence="17">
        <text>a 1,2-diacyl-sn-glycero-3-phospho-(1D-myo-inositol-3-phosphate)(in) = a 1,2-diacyl-sn-glycero-3-phospho-(1D-myo-inositol-3-phosphate)(out)</text>
        <dbReference type="Rhea" id="RHEA:67920"/>
        <dbReference type="ChEBI" id="CHEBI:58088"/>
    </reaction>
</comment>
<keyword evidence="11" id="KW-0333">Golgi apparatus</keyword>
<evidence type="ECO:0000256" key="6">
    <source>
        <dbReference type="ARBA" id="ARBA00018074"/>
    </source>
</evidence>
<evidence type="ECO:0000256" key="9">
    <source>
        <dbReference type="ARBA" id="ARBA00022989"/>
    </source>
</evidence>
<feature type="compositionally biased region" description="Polar residues" evidence="20">
    <location>
        <begin position="886"/>
        <end position="897"/>
    </location>
</feature>
<reference evidence="21 22" key="1">
    <citation type="submission" date="2024-01" db="EMBL/GenBank/DDBJ databases">
        <title>Comparative genomics of Cryptococcus and Kwoniella reveals pathogenesis evolution and contrasting modes of karyotype evolution via chromosome fusion or intercentromeric recombination.</title>
        <authorList>
            <person name="Coelho M.A."/>
            <person name="David-Palma M."/>
            <person name="Shea T."/>
            <person name="Bowers K."/>
            <person name="McGinley-Smith S."/>
            <person name="Mohammad A.W."/>
            <person name="Gnirke A."/>
            <person name="Yurkov A.M."/>
            <person name="Nowrousian M."/>
            <person name="Sun S."/>
            <person name="Cuomo C.A."/>
            <person name="Heitman J."/>
        </authorList>
    </citation>
    <scope>NUCLEOTIDE SEQUENCE [LARGE SCALE GENOMIC DNA]</scope>
    <source>
        <strain evidence="21 22">CBS 6074</strain>
    </source>
</reference>
<comment type="subcellular location">
    <subcellularLocation>
        <location evidence="1">Cytoplasmic vesicle membrane</location>
        <topology evidence="1">Multi-pass membrane protein</topology>
    </subcellularLocation>
    <subcellularLocation>
        <location evidence="2">Endoplasmic reticulum membrane</location>
        <topology evidence="2">Multi-pass membrane protein</topology>
    </subcellularLocation>
    <subcellularLocation>
        <location evidence="4">Golgi apparatus membrane</location>
        <topology evidence="4">Multi-pass membrane protein</topology>
    </subcellularLocation>
    <subcellularLocation>
        <location evidence="3 19">Preautophagosomal structure membrane</location>
        <topology evidence="3 19">Multi-pass membrane protein</topology>
    </subcellularLocation>
</comment>
<organism evidence="21 22">
    <name type="scientific">Kwoniella dendrophila CBS 6074</name>
    <dbReference type="NCBI Taxonomy" id="1295534"/>
    <lineage>
        <taxon>Eukaryota</taxon>
        <taxon>Fungi</taxon>
        <taxon>Dikarya</taxon>
        <taxon>Basidiomycota</taxon>
        <taxon>Agaricomycotina</taxon>
        <taxon>Tremellomycetes</taxon>
        <taxon>Tremellales</taxon>
        <taxon>Cryptococcaceae</taxon>
        <taxon>Kwoniella</taxon>
    </lineage>
</organism>
<feature type="transmembrane region" description="Helical" evidence="19">
    <location>
        <begin position="412"/>
        <end position="433"/>
    </location>
</feature>
<feature type="transmembrane region" description="Helical" evidence="19">
    <location>
        <begin position="740"/>
        <end position="758"/>
    </location>
</feature>
<keyword evidence="10 19" id="KW-0072">Autophagy</keyword>
<evidence type="ECO:0000256" key="4">
    <source>
        <dbReference type="ARBA" id="ARBA00004653"/>
    </source>
</evidence>
<feature type="transmembrane region" description="Helical" evidence="19">
    <location>
        <begin position="617"/>
        <end position="641"/>
    </location>
</feature>
<evidence type="ECO:0000313" key="21">
    <source>
        <dbReference type="EMBL" id="WWC88285.1"/>
    </source>
</evidence>